<evidence type="ECO:0000313" key="3">
    <source>
        <dbReference type="Proteomes" id="UP000190541"/>
    </source>
</evidence>
<sequence>MNAIYPSLTKALLLNAFFLHMGFAAVAQHHTSTNKEIRQDIETMLPEGEMTANVADSTNYTLSLSIANNGNKIWFYTYDDSSPAPSILDQTSIDLGKNAVILDGQELVYIGKITVIGKENSLQSKWKGHCWSSERPDGNDGKYHQFVLGKLEPSGQTYLHIQIKEIKQGEEKLSLDYPLLF</sequence>
<proteinExistence type="predicted"/>
<reference evidence="2 3" key="1">
    <citation type="submission" date="2017-02" db="EMBL/GenBank/DDBJ databases">
        <authorList>
            <person name="Peterson S.W."/>
        </authorList>
    </citation>
    <scope>NUCLEOTIDE SEQUENCE [LARGE SCALE GENOMIC DNA]</scope>
    <source>
        <strain evidence="2 3">DSM 22899</strain>
    </source>
</reference>
<keyword evidence="3" id="KW-1185">Reference proteome</keyword>
<dbReference type="OrthoDB" id="2738538at2"/>
<organism evidence="2 3">
    <name type="scientific">Parapedobacter luteus</name>
    <dbReference type="NCBI Taxonomy" id="623280"/>
    <lineage>
        <taxon>Bacteria</taxon>
        <taxon>Pseudomonadati</taxon>
        <taxon>Bacteroidota</taxon>
        <taxon>Sphingobacteriia</taxon>
        <taxon>Sphingobacteriales</taxon>
        <taxon>Sphingobacteriaceae</taxon>
        <taxon>Parapedobacter</taxon>
    </lineage>
</organism>
<accession>A0A1T5CEN7</accession>
<protein>
    <submittedName>
        <fullName evidence="2">Uncharacterized protein</fullName>
    </submittedName>
</protein>
<evidence type="ECO:0000313" key="2">
    <source>
        <dbReference type="EMBL" id="SKB57937.1"/>
    </source>
</evidence>
<keyword evidence="1" id="KW-0732">Signal</keyword>
<dbReference type="Proteomes" id="UP000190541">
    <property type="component" value="Unassembled WGS sequence"/>
</dbReference>
<dbReference type="AlphaFoldDB" id="A0A1T5CEN7"/>
<feature type="chain" id="PRO_5012142961" evidence="1">
    <location>
        <begin position="28"/>
        <end position="181"/>
    </location>
</feature>
<feature type="signal peptide" evidence="1">
    <location>
        <begin position="1"/>
        <end position="27"/>
    </location>
</feature>
<evidence type="ECO:0000256" key="1">
    <source>
        <dbReference type="SAM" id="SignalP"/>
    </source>
</evidence>
<gene>
    <name evidence="2" type="ORF">SAMN05660226_02158</name>
</gene>
<dbReference type="RefSeq" id="WP_139378637.1">
    <property type="nucleotide sequence ID" value="NZ_FUYS01000004.1"/>
</dbReference>
<name>A0A1T5CEN7_9SPHI</name>
<dbReference type="EMBL" id="FUYS01000004">
    <property type="protein sequence ID" value="SKB57937.1"/>
    <property type="molecule type" value="Genomic_DNA"/>
</dbReference>
<dbReference type="STRING" id="623280.SAMN05660226_02158"/>